<dbReference type="RefSeq" id="WP_373289105.1">
    <property type="nucleotide sequence ID" value="NZ_BMMB01000003.1"/>
</dbReference>
<evidence type="ECO:0000256" key="2">
    <source>
        <dbReference type="ARBA" id="ARBA00022643"/>
    </source>
</evidence>
<organism evidence="7 8">
    <name type="scientific">Paenibacillus hunanensis</name>
    <dbReference type="NCBI Taxonomy" id="539262"/>
    <lineage>
        <taxon>Bacteria</taxon>
        <taxon>Bacillati</taxon>
        <taxon>Bacillota</taxon>
        <taxon>Bacilli</taxon>
        <taxon>Bacillales</taxon>
        <taxon>Paenibacillaceae</taxon>
        <taxon>Paenibacillus</taxon>
    </lineage>
</organism>
<dbReference type="CDD" id="cd01095">
    <property type="entry name" value="Nitrilotriacetate_monoxgenase"/>
    <property type="match status" value="1"/>
</dbReference>
<dbReference type="InterPro" id="IPR036661">
    <property type="entry name" value="Luciferase-like_sf"/>
</dbReference>
<gene>
    <name evidence="7" type="ORF">JOC58_000238</name>
</gene>
<keyword evidence="4 7" id="KW-0503">Monooxygenase</keyword>
<proteinExistence type="inferred from homology"/>
<keyword evidence="3" id="KW-0560">Oxidoreductase</keyword>
<dbReference type="PANTHER" id="PTHR30011">
    <property type="entry name" value="ALKANESULFONATE MONOOXYGENASE-RELATED"/>
    <property type="match status" value="1"/>
</dbReference>
<sequence>MTKRQLKFGAIIHGIGGSMSTWRHPEVQADASVSFDFYKRQAQKAEEGKFDLVFIADGLFINEKSLPHFLNRFEPVTILSALAGVTSRIGLVGTISTSYSEPFTVSRQLASLDHISGGRAGWNVVTSPLEGSALNYSREEHPSHPERYRIASEYLDVAKGLWDSWEEDAFTRDKETGVFFDPDKLHTLHHKGEYFSVQGPLNIGRTPQGQPVIFQAGSSEDGKNLAARSADAIFTGQETLEDAQTFYQDVKKRVVLYGRSEDEVKILPGISPIIGATAEEAERKYEQIASLVTIDKALQYLGRFFDHHDFSQYPLDEPFPELQDIGSNSFRSGTDKIKRDAKERGLTLRQVALQAATPRSNFIGTAEQVADRVQEWFEQRGADGFIIHSELPSGLHDFVEQVVPILQARGIYREDYEYETLRENLGVPIPQNRYTATPVNQ</sequence>
<keyword evidence="8" id="KW-1185">Reference proteome</keyword>
<dbReference type="GO" id="GO:0004497">
    <property type="term" value="F:monooxygenase activity"/>
    <property type="evidence" value="ECO:0007669"/>
    <property type="project" value="UniProtKB-KW"/>
</dbReference>
<evidence type="ECO:0000259" key="6">
    <source>
        <dbReference type="Pfam" id="PF00296"/>
    </source>
</evidence>
<accession>A0ABU1ISX3</accession>
<dbReference type="PIRSF" id="PIRSF000337">
    <property type="entry name" value="NTA_MOA"/>
    <property type="match status" value="1"/>
</dbReference>
<dbReference type="InterPro" id="IPR051260">
    <property type="entry name" value="Diverse_substr_monoxygenases"/>
</dbReference>
<dbReference type="Pfam" id="PF00296">
    <property type="entry name" value="Bac_luciferase"/>
    <property type="match status" value="1"/>
</dbReference>
<protein>
    <submittedName>
        <fullName evidence="7">FMN-dependent oxidoreductase (Nitrilotriacetate monooxygenase family)</fullName>
    </submittedName>
</protein>
<dbReference type="PANTHER" id="PTHR30011:SF16">
    <property type="entry name" value="C2H2 FINGER DOMAIN TRANSCRIPTION FACTOR (EUROFUNG)-RELATED"/>
    <property type="match status" value="1"/>
</dbReference>
<name>A0ABU1ISX3_9BACL</name>
<evidence type="ECO:0000256" key="5">
    <source>
        <dbReference type="ARBA" id="ARBA00033748"/>
    </source>
</evidence>
<dbReference type="EMBL" id="JAVDQH010000001">
    <property type="protein sequence ID" value="MDR6242354.1"/>
    <property type="molecule type" value="Genomic_DNA"/>
</dbReference>
<evidence type="ECO:0000256" key="4">
    <source>
        <dbReference type="ARBA" id="ARBA00023033"/>
    </source>
</evidence>
<feature type="domain" description="Luciferase-like" evidence="6">
    <location>
        <begin position="22"/>
        <end position="383"/>
    </location>
</feature>
<keyword evidence="1" id="KW-0285">Flavoprotein</keyword>
<dbReference type="SUPFAM" id="SSF51679">
    <property type="entry name" value="Bacterial luciferase-like"/>
    <property type="match status" value="1"/>
</dbReference>
<evidence type="ECO:0000256" key="3">
    <source>
        <dbReference type="ARBA" id="ARBA00023002"/>
    </source>
</evidence>
<evidence type="ECO:0000313" key="7">
    <source>
        <dbReference type="EMBL" id="MDR6242354.1"/>
    </source>
</evidence>
<evidence type="ECO:0000256" key="1">
    <source>
        <dbReference type="ARBA" id="ARBA00022630"/>
    </source>
</evidence>
<dbReference type="Proteomes" id="UP001185028">
    <property type="component" value="Unassembled WGS sequence"/>
</dbReference>
<dbReference type="Gene3D" id="3.20.20.30">
    <property type="entry name" value="Luciferase-like domain"/>
    <property type="match status" value="1"/>
</dbReference>
<dbReference type="InterPro" id="IPR016215">
    <property type="entry name" value="NTA_MOA"/>
</dbReference>
<comment type="similarity">
    <text evidence="5">Belongs to the NtaA/SnaA/DszA monooxygenase family.</text>
</comment>
<dbReference type="NCBIfam" id="TIGR03860">
    <property type="entry name" value="FMN_nitrolo"/>
    <property type="match status" value="1"/>
</dbReference>
<comment type="caution">
    <text evidence="7">The sequence shown here is derived from an EMBL/GenBank/DDBJ whole genome shotgun (WGS) entry which is preliminary data.</text>
</comment>
<evidence type="ECO:0000313" key="8">
    <source>
        <dbReference type="Proteomes" id="UP001185028"/>
    </source>
</evidence>
<keyword evidence="2" id="KW-0288">FMN</keyword>
<reference evidence="7 8" key="1">
    <citation type="submission" date="2023-07" db="EMBL/GenBank/DDBJ databases">
        <title>Genomic Encyclopedia of Type Strains, Phase IV (KMG-IV): sequencing the most valuable type-strain genomes for metagenomic binning, comparative biology and taxonomic classification.</title>
        <authorList>
            <person name="Goeker M."/>
        </authorList>
    </citation>
    <scope>NUCLEOTIDE SEQUENCE [LARGE SCALE GENOMIC DNA]</scope>
    <source>
        <strain evidence="7 8">DSM 22170</strain>
    </source>
</reference>
<dbReference type="InterPro" id="IPR011251">
    <property type="entry name" value="Luciferase-like_dom"/>
</dbReference>